<reference evidence="2" key="1">
    <citation type="journal article" date="2023" name="Genome Biol. Evol.">
        <title>Long-read-based Genome Assembly of Drosophila gunungcola Reveals Fewer Chemosensory Genes in Flower-breeding Species.</title>
        <authorList>
            <person name="Negi A."/>
            <person name="Liao B.Y."/>
            <person name="Yeh S.D."/>
        </authorList>
    </citation>
    <scope>NUCLEOTIDE SEQUENCE</scope>
    <source>
        <strain evidence="2">Sukarami</strain>
    </source>
</reference>
<feature type="region of interest" description="Disordered" evidence="1">
    <location>
        <begin position="1"/>
        <end position="125"/>
    </location>
</feature>
<dbReference type="EMBL" id="JAMKOV010000001">
    <property type="protein sequence ID" value="KAI8044465.1"/>
    <property type="molecule type" value="Genomic_DNA"/>
</dbReference>
<protein>
    <submittedName>
        <fullName evidence="2">Uncharacterized protein</fullName>
    </submittedName>
</protein>
<name>A0A9Q0BUJ7_9MUSC</name>
<gene>
    <name evidence="2" type="ORF">M5D96_000628</name>
</gene>
<accession>A0A9Q0BUJ7</accession>
<keyword evidence="3" id="KW-1185">Reference proteome</keyword>
<dbReference type="AlphaFoldDB" id="A0A9Q0BUJ7"/>
<feature type="compositionally biased region" description="Polar residues" evidence="1">
    <location>
        <begin position="104"/>
        <end position="125"/>
    </location>
</feature>
<sequence>MAPKRPQRQAFTSWPTVRDKASQGSTTFLSLSIASVCHHPGDDRGNSKFGERKSNIKATATGANRQSAKLSDIVRCVPKEQPQEQEQQPETQQMQHQQQQQLQHNSNRQPRDNGQATGASQVNGQ</sequence>
<comment type="caution">
    <text evidence="2">The sequence shown here is derived from an EMBL/GenBank/DDBJ whole genome shotgun (WGS) entry which is preliminary data.</text>
</comment>
<evidence type="ECO:0000256" key="1">
    <source>
        <dbReference type="SAM" id="MobiDB-lite"/>
    </source>
</evidence>
<evidence type="ECO:0000313" key="2">
    <source>
        <dbReference type="EMBL" id="KAI8044465.1"/>
    </source>
</evidence>
<feature type="compositionally biased region" description="Polar residues" evidence="1">
    <location>
        <begin position="56"/>
        <end position="69"/>
    </location>
</feature>
<feature type="compositionally biased region" description="Polar residues" evidence="1">
    <location>
        <begin position="22"/>
        <end position="33"/>
    </location>
</feature>
<evidence type="ECO:0000313" key="3">
    <source>
        <dbReference type="Proteomes" id="UP001059596"/>
    </source>
</evidence>
<organism evidence="2 3">
    <name type="scientific">Drosophila gunungcola</name>
    <name type="common">fruit fly</name>
    <dbReference type="NCBI Taxonomy" id="103775"/>
    <lineage>
        <taxon>Eukaryota</taxon>
        <taxon>Metazoa</taxon>
        <taxon>Ecdysozoa</taxon>
        <taxon>Arthropoda</taxon>
        <taxon>Hexapoda</taxon>
        <taxon>Insecta</taxon>
        <taxon>Pterygota</taxon>
        <taxon>Neoptera</taxon>
        <taxon>Endopterygota</taxon>
        <taxon>Diptera</taxon>
        <taxon>Brachycera</taxon>
        <taxon>Muscomorpha</taxon>
        <taxon>Ephydroidea</taxon>
        <taxon>Drosophilidae</taxon>
        <taxon>Drosophila</taxon>
        <taxon>Sophophora</taxon>
    </lineage>
</organism>
<dbReference type="Proteomes" id="UP001059596">
    <property type="component" value="Chromosome 3R"/>
</dbReference>
<proteinExistence type="predicted"/>
<feature type="compositionally biased region" description="Low complexity" evidence="1">
    <location>
        <begin position="84"/>
        <end position="103"/>
    </location>
</feature>
<feature type="compositionally biased region" description="Basic and acidic residues" evidence="1">
    <location>
        <begin position="39"/>
        <end position="54"/>
    </location>
</feature>